<proteinExistence type="predicted"/>
<organism evidence="1 2">
    <name type="scientific">Alterirhizorhabdus solaris</name>
    <dbReference type="NCBI Taxonomy" id="2529389"/>
    <lineage>
        <taxon>Bacteria</taxon>
        <taxon>Pseudomonadati</taxon>
        <taxon>Pseudomonadota</taxon>
        <taxon>Alphaproteobacteria</taxon>
        <taxon>Sphingomonadales</taxon>
        <taxon>Rhizorhabdaceae</taxon>
        <taxon>Alterirhizorhabdus</taxon>
    </lineage>
</organism>
<dbReference type="EMBL" id="VNIM01000003">
    <property type="protein sequence ID" value="TVV77221.1"/>
    <property type="molecule type" value="Genomic_DNA"/>
</dbReference>
<name>A0A558RD30_9SPHN</name>
<accession>A0A558RD30</accession>
<reference evidence="1 2" key="1">
    <citation type="submission" date="2019-07" db="EMBL/GenBank/DDBJ databases">
        <title>Sphingomonas solaris sp. nov., isolated from a solar panel from Boston, Massachusetts.</title>
        <authorList>
            <person name="Tanner K."/>
            <person name="Pascual J."/>
            <person name="Mancuso C."/>
            <person name="Pereto J."/>
            <person name="Khalil A."/>
            <person name="Vilanova C."/>
        </authorList>
    </citation>
    <scope>NUCLEOTIDE SEQUENCE [LARGE SCALE GENOMIC DNA]</scope>
    <source>
        <strain evidence="1 2">R4DWN</strain>
    </source>
</reference>
<keyword evidence="2" id="KW-1185">Reference proteome</keyword>
<gene>
    <name evidence="1" type="ORF">FOY91_01400</name>
</gene>
<dbReference type="AlphaFoldDB" id="A0A558RD30"/>
<dbReference type="OrthoDB" id="7474745at2"/>
<dbReference type="Proteomes" id="UP000318681">
    <property type="component" value="Unassembled WGS sequence"/>
</dbReference>
<evidence type="ECO:0000313" key="1">
    <source>
        <dbReference type="EMBL" id="TVV77221.1"/>
    </source>
</evidence>
<evidence type="ECO:0000313" key="2">
    <source>
        <dbReference type="Proteomes" id="UP000318681"/>
    </source>
</evidence>
<protein>
    <submittedName>
        <fullName evidence="1">Uncharacterized protein</fullName>
    </submittedName>
</protein>
<sequence length="81" mass="8865">MKSPMFAPAAVACLVDGREPRAEEIDQLAAKIWHDVYHRSWKIDWSEVERGSRLYLATYAAALAALGAIASFSPDIMSVAA</sequence>
<comment type="caution">
    <text evidence="1">The sequence shown here is derived from an EMBL/GenBank/DDBJ whole genome shotgun (WGS) entry which is preliminary data.</text>
</comment>
<dbReference type="RefSeq" id="WP_145147366.1">
    <property type="nucleotide sequence ID" value="NZ_VNIM01000003.1"/>
</dbReference>